<dbReference type="EMBL" id="KN832973">
    <property type="protein sequence ID" value="KIM90494.1"/>
    <property type="molecule type" value="Genomic_DNA"/>
</dbReference>
<proteinExistence type="predicted"/>
<reference evidence="2 3" key="1">
    <citation type="submission" date="2014-04" db="EMBL/GenBank/DDBJ databases">
        <authorList>
            <consortium name="DOE Joint Genome Institute"/>
            <person name="Kuo A."/>
            <person name="Tarkka M."/>
            <person name="Buscot F."/>
            <person name="Kohler A."/>
            <person name="Nagy L.G."/>
            <person name="Floudas D."/>
            <person name="Copeland A."/>
            <person name="Barry K.W."/>
            <person name="Cichocki N."/>
            <person name="Veneault-Fourrey C."/>
            <person name="LaButti K."/>
            <person name="Lindquist E.A."/>
            <person name="Lipzen A."/>
            <person name="Lundell T."/>
            <person name="Morin E."/>
            <person name="Murat C."/>
            <person name="Sun H."/>
            <person name="Tunlid A."/>
            <person name="Henrissat B."/>
            <person name="Grigoriev I.V."/>
            <person name="Hibbett D.S."/>
            <person name="Martin F."/>
            <person name="Nordberg H.P."/>
            <person name="Cantor M.N."/>
            <person name="Hua S.X."/>
        </authorList>
    </citation>
    <scope>NUCLEOTIDE SEQUENCE [LARGE SCALE GENOMIC DNA]</scope>
    <source>
        <strain evidence="2 3">F 1598</strain>
    </source>
</reference>
<reference evidence="3" key="2">
    <citation type="submission" date="2015-01" db="EMBL/GenBank/DDBJ databases">
        <title>Evolutionary Origins and Diversification of the Mycorrhizal Mutualists.</title>
        <authorList>
            <consortium name="DOE Joint Genome Institute"/>
            <consortium name="Mycorrhizal Genomics Consortium"/>
            <person name="Kohler A."/>
            <person name="Kuo A."/>
            <person name="Nagy L.G."/>
            <person name="Floudas D."/>
            <person name="Copeland A."/>
            <person name="Barry K.W."/>
            <person name="Cichocki N."/>
            <person name="Veneault-Fourrey C."/>
            <person name="LaButti K."/>
            <person name="Lindquist E.A."/>
            <person name="Lipzen A."/>
            <person name="Lundell T."/>
            <person name="Morin E."/>
            <person name="Murat C."/>
            <person name="Riley R."/>
            <person name="Ohm R."/>
            <person name="Sun H."/>
            <person name="Tunlid A."/>
            <person name="Henrissat B."/>
            <person name="Grigoriev I.V."/>
            <person name="Hibbett D.S."/>
            <person name="Martin F."/>
        </authorList>
    </citation>
    <scope>NUCLEOTIDE SEQUENCE [LARGE SCALE GENOMIC DNA]</scope>
    <source>
        <strain evidence="3">F 1598</strain>
    </source>
</reference>
<evidence type="ECO:0000313" key="2">
    <source>
        <dbReference type="EMBL" id="KIM90494.1"/>
    </source>
</evidence>
<sequence>MGFLQRYFSIGTRRSKKQKGVDVYDVPPVPDLRRQHEQQEEAVNCLLRSSSARFAVMREVDYASLPPLRECNPMINDHLDLNYIITAHPIQHVLPISTASTSCLPSLSQRGTYTVKIHPRTVHSRTEFPNANPHESATPKRSQHDSPRRRSKSVPITPRDKSRLYGLRQDPSVISLLNLYDEHGCLNSKAFSNSPPSPYHEKHAQVRRGGSTLRQLLGDSSAPHAKNDGVLEGDISWAERHLCESADSSTSSLGVMTPSEAFFPDISSIEAHNDDKALLDSHDTQRNEFSYPVISSLEVELSMITENHPRPRNCKPKSPYEHDIPKTPQRASEVFAFLTTKKSQTRRHSQFDPEELRLPELSDPKQTPASRFSSYSSSAGSHESDIPPSNDTHTNYPNVELHELEPTPRPSYNQDSPSNWPQPPHSRMNNRRTSTAMSNNTLREDPSRQAALASGLEARRSHIPRSSRPLPQFPPKSVQATLSEQPQRNLNFSQQSRSVFEQTDPSNIATTKVSTISASNDVDVFTHMPSHLLHRHTPSCSSTVVSHASINHRKSAHDLTYVAATTTKPVPRELQARHIVHDKENDSEGTTLYNTSFVPRTPIRSRSIFRIPGDATPSPASSSDLSPVAQQLMADLRTQRMLAREREKKNGRWNSTTSKLKR</sequence>
<dbReference type="HOGENOM" id="CLU_026520_0_0_1"/>
<feature type="region of interest" description="Disordered" evidence="1">
    <location>
        <begin position="643"/>
        <end position="662"/>
    </location>
</feature>
<feature type="compositionally biased region" description="Low complexity" evidence="1">
    <location>
        <begin position="370"/>
        <end position="381"/>
    </location>
</feature>
<accession>A0A0C3GFN7</accession>
<organism evidence="2 3">
    <name type="scientific">Piloderma croceum (strain F 1598)</name>
    <dbReference type="NCBI Taxonomy" id="765440"/>
    <lineage>
        <taxon>Eukaryota</taxon>
        <taxon>Fungi</taxon>
        <taxon>Dikarya</taxon>
        <taxon>Basidiomycota</taxon>
        <taxon>Agaricomycotina</taxon>
        <taxon>Agaricomycetes</taxon>
        <taxon>Agaricomycetidae</taxon>
        <taxon>Atheliales</taxon>
        <taxon>Atheliaceae</taxon>
        <taxon>Piloderma</taxon>
    </lineage>
</organism>
<feature type="compositionally biased region" description="Basic and acidic residues" evidence="1">
    <location>
        <begin position="349"/>
        <end position="363"/>
    </location>
</feature>
<protein>
    <submittedName>
        <fullName evidence="2">Uncharacterized protein</fullName>
    </submittedName>
</protein>
<dbReference type="OrthoDB" id="3168838at2759"/>
<feature type="region of interest" description="Disordered" evidence="1">
    <location>
        <begin position="121"/>
        <end position="165"/>
    </location>
</feature>
<evidence type="ECO:0000256" key="1">
    <source>
        <dbReference type="SAM" id="MobiDB-lite"/>
    </source>
</evidence>
<feature type="compositionally biased region" description="Polar residues" evidence="1">
    <location>
        <begin position="387"/>
        <end position="397"/>
    </location>
</feature>
<dbReference type="STRING" id="765440.A0A0C3GFN7"/>
<feature type="compositionally biased region" description="Polar residues" evidence="1">
    <location>
        <begin position="410"/>
        <end position="419"/>
    </location>
</feature>
<gene>
    <name evidence="2" type="ORF">PILCRDRAFT_185278</name>
</gene>
<dbReference type="InParanoid" id="A0A0C3GFN7"/>
<feature type="region of interest" description="Disordered" evidence="1">
    <location>
        <begin position="452"/>
        <end position="484"/>
    </location>
</feature>
<feature type="region of interest" description="Disordered" evidence="1">
    <location>
        <begin position="306"/>
        <end position="432"/>
    </location>
</feature>
<dbReference type="Proteomes" id="UP000054166">
    <property type="component" value="Unassembled WGS sequence"/>
</dbReference>
<evidence type="ECO:0000313" key="3">
    <source>
        <dbReference type="Proteomes" id="UP000054166"/>
    </source>
</evidence>
<feature type="compositionally biased region" description="Polar residues" evidence="1">
    <location>
        <begin position="652"/>
        <end position="662"/>
    </location>
</feature>
<name>A0A0C3GFN7_PILCF</name>
<dbReference type="AlphaFoldDB" id="A0A0C3GFN7"/>
<keyword evidence="3" id="KW-1185">Reference proteome</keyword>